<evidence type="ECO:0000313" key="8">
    <source>
        <dbReference type="Proteomes" id="UP000558192"/>
    </source>
</evidence>
<comment type="subcellular location">
    <subcellularLocation>
        <location evidence="1">Membrane</location>
    </subcellularLocation>
</comment>
<accession>A0A7X5Y5Y2</accession>
<reference evidence="7 8" key="1">
    <citation type="submission" date="2020-03" db="EMBL/GenBank/DDBJ databases">
        <title>Genomic Encyclopedia of Type Strains, Phase IV (KMG-IV): sequencing the most valuable type-strain genomes for metagenomic binning, comparative biology and taxonomic classification.</title>
        <authorList>
            <person name="Goeker M."/>
        </authorList>
    </citation>
    <scope>NUCLEOTIDE SEQUENCE [LARGE SCALE GENOMIC DNA]</scope>
    <source>
        <strain evidence="7 8">DSM 16846</strain>
    </source>
</reference>
<feature type="domain" description="Outer membrane protein beta-barrel" evidence="6">
    <location>
        <begin position="13"/>
        <end position="233"/>
    </location>
</feature>
<evidence type="ECO:0000259" key="6">
    <source>
        <dbReference type="Pfam" id="PF13505"/>
    </source>
</evidence>
<keyword evidence="3" id="KW-0472">Membrane</keyword>
<evidence type="ECO:0000256" key="3">
    <source>
        <dbReference type="ARBA" id="ARBA00023136"/>
    </source>
</evidence>
<proteinExistence type="inferred from homology"/>
<dbReference type="PANTHER" id="PTHR34001">
    <property type="entry name" value="BLL7405 PROTEIN"/>
    <property type="match status" value="1"/>
</dbReference>
<dbReference type="PANTHER" id="PTHR34001:SF3">
    <property type="entry name" value="BLL7405 PROTEIN"/>
    <property type="match status" value="1"/>
</dbReference>
<evidence type="ECO:0000256" key="4">
    <source>
        <dbReference type="ARBA" id="ARBA00038306"/>
    </source>
</evidence>
<dbReference type="RefSeq" id="WP_209022791.1">
    <property type="nucleotide sequence ID" value="NZ_JAATJC010000001.1"/>
</dbReference>
<feature type="chain" id="PRO_5031045623" evidence="5">
    <location>
        <begin position="20"/>
        <end position="278"/>
    </location>
</feature>
<evidence type="ECO:0000256" key="1">
    <source>
        <dbReference type="ARBA" id="ARBA00004370"/>
    </source>
</evidence>
<comment type="similarity">
    <text evidence="4">Belongs to the Omp25/RopB family.</text>
</comment>
<dbReference type="EMBL" id="JAATJC010000001">
    <property type="protein sequence ID" value="NJC05207.1"/>
    <property type="molecule type" value="Genomic_DNA"/>
</dbReference>
<dbReference type="Proteomes" id="UP000558192">
    <property type="component" value="Unassembled WGS sequence"/>
</dbReference>
<dbReference type="InterPro" id="IPR011250">
    <property type="entry name" value="OMP/PagP_B-barrel"/>
</dbReference>
<comment type="caution">
    <text evidence="7">The sequence shown here is derived from an EMBL/GenBank/DDBJ whole genome shotgun (WGS) entry which is preliminary data.</text>
</comment>
<dbReference type="Gene3D" id="2.40.160.20">
    <property type="match status" value="1"/>
</dbReference>
<dbReference type="Pfam" id="PF13505">
    <property type="entry name" value="OMP_b-brl"/>
    <property type="match status" value="1"/>
</dbReference>
<keyword evidence="8" id="KW-1185">Reference proteome</keyword>
<evidence type="ECO:0000256" key="2">
    <source>
        <dbReference type="ARBA" id="ARBA00022729"/>
    </source>
</evidence>
<dbReference type="AlphaFoldDB" id="A0A7X5Y5Y2"/>
<feature type="signal peptide" evidence="5">
    <location>
        <begin position="1"/>
        <end position="19"/>
    </location>
</feature>
<dbReference type="SUPFAM" id="SSF56925">
    <property type="entry name" value="OMPA-like"/>
    <property type="match status" value="1"/>
</dbReference>
<protein>
    <submittedName>
        <fullName evidence="7">Outer membrane immunogenic protein</fullName>
    </submittedName>
</protein>
<gene>
    <name evidence="7" type="ORF">GGQ97_001000</name>
</gene>
<dbReference type="InterPro" id="IPR027385">
    <property type="entry name" value="Beta-barrel_OMP"/>
</dbReference>
<dbReference type="InterPro" id="IPR051692">
    <property type="entry name" value="OMP-like"/>
</dbReference>
<name>A0A7X5Y5Y2_9SPHN</name>
<evidence type="ECO:0000256" key="5">
    <source>
        <dbReference type="SAM" id="SignalP"/>
    </source>
</evidence>
<evidence type="ECO:0000313" key="7">
    <source>
        <dbReference type="EMBL" id="NJC05207.1"/>
    </source>
</evidence>
<dbReference type="GO" id="GO:0016020">
    <property type="term" value="C:membrane"/>
    <property type="evidence" value="ECO:0007669"/>
    <property type="project" value="UniProtKB-SubCell"/>
</dbReference>
<sequence>MIRRPLAASLLAASFAVLAATPAAAQTSGGWSGPYVGGQIGAGFLVKDNARTEFDINRDGRFGDTVSTATGANAFSPGFCGGTATSTAPGTGCDRSERELEGGIHAGFDAELGGVVVGVVGEYDRHNIKDSVSAFSTTPAFYTLTRTLRSSYGARARAGVAITPATLLYATGGVVRGSFRQSFATSNTANAFAITDTKTKGWGYRAGGGIEQKLGSNFSVGALYLYSSIKDDDSAISVTQGTAPATNPFVLANPSGTVIRRTDRFESHSLKLTGSLRF</sequence>
<organism evidence="7 8">
    <name type="scientific">Sphingomonas kaistensis</name>
    <dbReference type="NCBI Taxonomy" id="298708"/>
    <lineage>
        <taxon>Bacteria</taxon>
        <taxon>Pseudomonadati</taxon>
        <taxon>Pseudomonadota</taxon>
        <taxon>Alphaproteobacteria</taxon>
        <taxon>Sphingomonadales</taxon>
        <taxon>Sphingomonadaceae</taxon>
        <taxon>Sphingomonas</taxon>
    </lineage>
</organism>
<keyword evidence="2 5" id="KW-0732">Signal</keyword>